<dbReference type="GO" id="GO:0006888">
    <property type="term" value="P:endoplasmic reticulum to Golgi vesicle-mediated transport"/>
    <property type="evidence" value="ECO:0007669"/>
    <property type="project" value="TreeGrafter"/>
</dbReference>
<dbReference type="Gene3D" id="3.40.50.150">
    <property type="entry name" value="Vaccinia Virus protein VP39"/>
    <property type="match status" value="1"/>
</dbReference>
<keyword evidence="2" id="KW-0808">Transferase</keyword>
<dbReference type="PANTHER" id="PTHR34009">
    <property type="entry name" value="PROTEIN STAR"/>
    <property type="match status" value="1"/>
</dbReference>
<name>A0A1T4LDX7_9BACT</name>
<dbReference type="GO" id="GO:0016197">
    <property type="term" value="P:endosomal transport"/>
    <property type="evidence" value="ECO:0007669"/>
    <property type="project" value="TreeGrafter"/>
</dbReference>
<dbReference type="NCBIfam" id="TIGR01444">
    <property type="entry name" value="fkbM_fam"/>
    <property type="match status" value="1"/>
</dbReference>
<dbReference type="InterPro" id="IPR029063">
    <property type="entry name" value="SAM-dependent_MTases_sf"/>
</dbReference>
<dbReference type="InterPro" id="IPR053202">
    <property type="entry name" value="EGF_Rcpt_Signaling_Reg"/>
</dbReference>
<sequence>MGNLSRKIKKHISRFFMFLDQSANYSYAQEGEDRILLRYFGNRPEGFYIDVGAHHPRTYSNTYLFYKKNWRGINIDAMPGSMAPFRKERKRDINIEAAVSDQEMVLDFYIFNEPALNTLDKELAESRHDPAKNHLLQGKKEVRTTTLTKILDEHLPAGQKIDFMSVDIEGHDLQALRSLDFSRYRPGLILVEIYEQDPSQTDIYKFLAEKNYSFMSKAVLTCIFKDNTVA</sequence>
<dbReference type="GO" id="GO:0032259">
    <property type="term" value="P:methylation"/>
    <property type="evidence" value="ECO:0007669"/>
    <property type="project" value="UniProtKB-KW"/>
</dbReference>
<evidence type="ECO:0000313" key="2">
    <source>
        <dbReference type="EMBL" id="SJZ52850.1"/>
    </source>
</evidence>
<organism evidence="2 3">
    <name type="scientific">Sediminibacterium ginsengisoli</name>
    <dbReference type="NCBI Taxonomy" id="413434"/>
    <lineage>
        <taxon>Bacteria</taxon>
        <taxon>Pseudomonadati</taxon>
        <taxon>Bacteroidota</taxon>
        <taxon>Chitinophagia</taxon>
        <taxon>Chitinophagales</taxon>
        <taxon>Chitinophagaceae</taxon>
        <taxon>Sediminibacterium</taxon>
    </lineage>
</organism>
<dbReference type="EMBL" id="FUWH01000002">
    <property type="protein sequence ID" value="SJZ52850.1"/>
    <property type="molecule type" value="Genomic_DNA"/>
</dbReference>
<dbReference type="Proteomes" id="UP000190888">
    <property type="component" value="Unassembled WGS sequence"/>
</dbReference>
<proteinExistence type="predicted"/>
<dbReference type="SUPFAM" id="SSF53335">
    <property type="entry name" value="S-adenosyl-L-methionine-dependent methyltransferases"/>
    <property type="match status" value="1"/>
</dbReference>
<keyword evidence="3" id="KW-1185">Reference proteome</keyword>
<dbReference type="OrthoDB" id="9801609at2"/>
<dbReference type="GO" id="GO:0005886">
    <property type="term" value="C:plasma membrane"/>
    <property type="evidence" value="ECO:0007669"/>
    <property type="project" value="TreeGrafter"/>
</dbReference>
<dbReference type="InterPro" id="IPR006342">
    <property type="entry name" value="FkbM_mtfrase"/>
</dbReference>
<reference evidence="2 3" key="1">
    <citation type="submission" date="2017-02" db="EMBL/GenBank/DDBJ databases">
        <authorList>
            <person name="Peterson S.W."/>
        </authorList>
    </citation>
    <scope>NUCLEOTIDE SEQUENCE [LARGE SCALE GENOMIC DNA]</scope>
    <source>
        <strain evidence="2 3">DSM 22335</strain>
    </source>
</reference>
<dbReference type="Pfam" id="PF05050">
    <property type="entry name" value="Methyltransf_21"/>
    <property type="match status" value="1"/>
</dbReference>
<dbReference type="AlphaFoldDB" id="A0A1T4LDX7"/>
<keyword evidence="2" id="KW-0489">Methyltransferase</keyword>
<dbReference type="GO" id="GO:0008168">
    <property type="term" value="F:methyltransferase activity"/>
    <property type="evidence" value="ECO:0007669"/>
    <property type="project" value="UniProtKB-KW"/>
</dbReference>
<dbReference type="RefSeq" id="WP_139366992.1">
    <property type="nucleotide sequence ID" value="NZ_FUWH01000002.1"/>
</dbReference>
<evidence type="ECO:0000259" key="1">
    <source>
        <dbReference type="Pfam" id="PF05050"/>
    </source>
</evidence>
<dbReference type="STRING" id="413434.SAMN04488132_102452"/>
<accession>A0A1T4LDX7</accession>
<gene>
    <name evidence="2" type="ORF">SAMN04488132_102452</name>
</gene>
<feature type="domain" description="Methyltransferase FkbM" evidence="1">
    <location>
        <begin position="50"/>
        <end position="214"/>
    </location>
</feature>
<dbReference type="GO" id="GO:0005737">
    <property type="term" value="C:cytoplasm"/>
    <property type="evidence" value="ECO:0007669"/>
    <property type="project" value="GOC"/>
</dbReference>
<dbReference type="PANTHER" id="PTHR34009:SF2">
    <property type="entry name" value="PROTEIN STAR"/>
    <property type="match status" value="1"/>
</dbReference>
<evidence type="ECO:0000313" key="3">
    <source>
        <dbReference type="Proteomes" id="UP000190888"/>
    </source>
</evidence>
<protein>
    <submittedName>
        <fullName evidence="2">Methyltransferase, FkbM family</fullName>
    </submittedName>
</protein>